<dbReference type="AlphaFoldDB" id="A0A151MQW2"/>
<evidence type="ECO:0000259" key="1">
    <source>
        <dbReference type="PROSITE" id="PS50878"/>
    </source>
</evidence>
<feature type="domain" description="Reverse transcriptase" evidence="1">
    <location>
        <begin position="1"/>
        <end position="95"/>
    </location>
</feature>
<organism evidence="2 3">
    <name type="scientific">Alligator mississippiensis</name>
    <name type="common">American alligator</name>
    <dbReference type="NCBI Taxonomy" id="8496"/>
    <lineage>
        <taxon>Eukaryota</taxon>
        <taxon>Metazoa</taxon>
        <taxon>Chordata</taxon>
        <taxon>Craniata</taxon>
        <taxon>Vertebrata</taxon>
        <taxon>Euteleostomi</taxon>
        <taxon>Archelosauria</taxon>
        <taxon>Archosauria</taxon>
        <taxon>Crocodylia</taxon>
        <taxon>Alligatoridae</taxon>
        <taxon>Alligatorinae</taxon>
        <taxon>Alligator</taxon>
    </lineage>
</organism>
<dbReference type="InterPro" id="IPR000477">
    <property type="entry name" value="RT_dom"/>
</dbReference>
<dbReference type="Proteomes" id="UP000050525">
    <property type="component" value="Unassembled WGS sequence"/>
</dbReference>
<dbReference type="Pfam" id="PF00078">
    <property type="entry name" value="RVT_1"/>
    <property type="match status" value="1"/>
</dbReference>
<evidence type="ECO:0000313" key="3">
    <source>
        <dbReference type="Proteomes" id="UP000050525"/>
    </source>
</evidence>
<gene>
    <name evidence="2" type="ORF">Y1Q_0019355</name>
</gene>
<dbReference type="EMBL" id="AKHW03005461">
    <property type="protein sequence ID" value="KYO26936.1"/>
    <property type="molecule type" value="Genomic_DNA"/>
</dbReference>
<dbReference type="PROSITE" id="PS50878">
    <property type="entry name" value="RT_POL"/>
    <property type="match status" value="1"/>
</dbReference>
<comment type="caution">
    <text evidence="2">The sequence shown here is derived from an EMBL/GenBank/DDBJ whole genome shotgun (WGS) entry which is preliminary data.</text>
</comment>
<name>A0A151MQW2_ALLMI</name>
<accession>A0A151MQW2</accession>
<protein>
    <recommendedName>
        <fullName evidence="1">Reverse transcriptase domain-containing protein</fullName>
    </recommendedName>
</protein>
<keyword evidence="3" id="KW-1185">Reference proteome</keyword>
<sequence>MVLDNTQRTRKQCAMAWLDISNALGSIPHHCILGTLCKLGLPDSIIDLVQELYNSFTMTVWDTEGETDEITILSGVKQGYSLSPIIFNLAVELLL</sequence>
<reference evidence="2 3" key="1">
    <citation type="journal article" date="2012" name="Genome Biol.">
        <title>Sequencing three crocodilian genomes to illuminate the evolution of archosaurs and amniotes.</title>
        <authorList>
            <person name="St John J.A."/>
            <person name="Braun E.L."/>
            <person name="Isberg S.R."/>
            <person name="Miles L.G."/>
            <person name="Chong A.Y."/>
            <person name="Gongora J."/>
            <person name="Dalzell P."/>
            <person name="Moran C."/>
            <person name="Bed'hom B."/>
            <person name="Abzhanov A."/>
            <person name="Burgess S.C."/>
            <person name="Cooksey A.M."/>
            <person name="Castoe T.A."/>
            <person name="Crawford N.G."/>
            <person name="Densmore L.D."/>
            <person name="Drew J.C."/>
            <person name="Edwards S.V."/>
            <person name="Faircloth B.C."/>
            <person name="Fujita M.K."/>
            <person name="Greenwold M.J."/>
            <person name="Hoffmann F.G."/>
            <person name="Howard J.M."/>
            <person name="Iguchi T."/>
            <person name="Janes D.E."/>
            <person name="Khan S.Y."/>
            <person name="Kohno S."/>
            <person name="de Koning A.J."/>
            <person name="Lance S.L."/>
            <person name="McCarthy F.M."/>
            <person name="McCormack J.E."/>
            <person name="Merchant M.E."/>
            <person name="Peterson D.G."/>
            <person name="Pollock D.D."/>
            <person name="Pourmand N."/>
            <person name="Raney B.J."/>
            <person name="Roessler K.A."/>
            <person name="Sanford J.R."/>
            <person name="Sawyer R.H."/>
            <person name="Schmidt C.J."/>
            <person name="Triplett E.W."/>
            <person name="Tuberville T.D."/>
            <person name="Venegas-Anaya M."/>
            <person name="Howard J.T."/>
            <person name="Jarvis E.D."/>
            <person name="Guillette L.J.Jr."/>
            <person name="Glenn T.C."/>
            <person name="Green R.E."/>
            <person name="Ray D.A."/>
        </authorList>
    </citation>
    <scope>NUCLEOTIDE SEQUENCE [LARGE SCALE GENOMIC DNA]</scope>
    <source>
        <strain evidence="2">KSC_2009_1</strain>
    </source>
</reference>
<proteinExistence type="predicted"/>
<dbReference type="PANTHER" id="PTHR19446">
    <property type="entry name" value="REVERSE TRANSCRIPTASES"/>
    <property type="match status" value="1"/>
</dbReference>
<evidence type="ECO:0000313" key="2">
    <source>
        <dbReference type="EMBL" id="KYO26936.1"/>
    </source>
</evidence>